<dbReference type="EMBL" id="WUAV01000001">
    <property type="protein sequence ID" value="KAF1771187.1"/>
    <property type="molecule type" value="Genomic_DNA"/>
</dbReference>
<sequence length="315" mass="36625">MPPFPLLRLPRLVLCKVFRSLNIEEKIKLSICSKKISFQINDDRMYSQKVIVNLDISKQEIRVHSENDEDAFKVSIHLDIGKRHHSNTQQCSIACCTVRVMSTRKKFKTFWKTYSEGFLFVIQHLLKTFQCKVSTSFNCRDSDSFQPTISMLFDLQLEFETLSIHFKGSEDEKLLWNQISSNLGLVEYLTISSVPNIDFTPVFTSWPQQINIMNSAWFTLESLLTCPCTTITLWDSNLENKDLDEIFRKWRAGEFPNLKYLKILSRNFTDNGGHVLGRNFRELDGMVIQTDDGSKKATIELRLIWMIGINVIPFE</sequence>
<dbReference type="PANTHER" id="PTHR21503:SF52">
    <property type="entry name" value="F-BOX DOMAIN-CONTAINING PROTEIN"/>
    <property type="match status" value="1"/>
</dbReference>
<dbReference type="CTD" id="78773476"/>
<dbReference type="Pfam" id="PF00646">
    <property type="entry name" value="F-box"/>
    <property type="match status" value="1"/>
</dbReference>
<evidence type="ECO:0000313" key="2">
    <source>
        <dbReference type="EMBL" id="KAF1771187.1"/>
    </source>
</evidence>
<dbReference type="InterPro" id="IPR001810">
    <property type="entry name" value="F-box_dom"/>
</dbReference>
<feature type="domain" description="F-box" evidence="1">
    <location>
        <begin position="3"/>
        <end position="49"/>
    </location>
</feature>
<evidence type="ECO:0000313" key="3">
    <source>
        <dbReference type="Proteomes" id="UP000483820"/>
    </source>
</evidence>
<gene>
    <name evidence="2" type="ORF">GCK72_003013</name>
</gene>
<comment type="caution">
    <text evidence="2">The sequence shown here is derived from an EMBL/GenBank/DDBJ whole genome shotgun (WGS) entry which is preliminary data.</text>
</comment>
<proteinExistence type="predicted"/>
<organism evidence="2 3">
    <name type="scientific">Caenorhabditis remanei</name>
    <name type="common">Caenorhabditis vulgaris</name>
    <dbReference type="NCBI Taxonomy" id="31234"/>
    <lineage>
        <taxon>Eukaryota</taxon>
        <taxon>Metazoa</taxon>
        <taxon>Ecdysozoa</taxon>
        <taxon>Nematoda</taxon>
        <taxon>Chromadorea</taxon>
        <taxon>Rhabditida</taxon>
        <taxon>Rhabditina</taxon>
        <taxon>Rhabditomorpha</taxon>
        <taxon>Rhabditoidea</taxon>
        <taxon>Rhabditidae</taxon>
        <taxon>Peloderinae</taxon>
        <taxon>Caenorhabditis</taxon>
    </lineage>
</organism>
<dbReference type="KEGG" id="crq:GCK72_003013"/>
<accession>A0A6A5HXG6</accession>
<name>A0A6A5HXG6_CAERE</name>
<evidence type="ECO:0000259" key="1">
    <source>
        <dbReference type="PROSITE" id="PS50181"/>
    </source>
</evidence>
<dbReference type="RefSeq" id="XP_053592399.1">
    <property type="nucleotide sequence ID" value="XM_053723754.1"/>
</dbReference>
<dbReference type="AlphaFoldDB" id="A0A6A5HXG6"/>
<dbReference type="InterPro" id="IPR012885">
    <property type="entry name" value="F-box_Sdz-33"/>
</dbReference>
<dbReference type="Proteomes" id="UP000483820">
    <property type="component" value="Chromosome I"/>
</dbReference>
<protein>
    <recommendedName>
        <fullName evidence="1">F-box domain-containing protein</fullName>
    </recommendedName>
</protein>
<dbReference type="PROSITE" id="PS50181">
    <property type="entry name" value="FBOX"/>
    <property type="match status" value="1"/>
</dbReference>
<dbReference type="GeneID" id="78773476"/>
<dbReference type="PANTHER" id="PTHR21503">
    <property type="entry name" value="F-BOX-CONTAINING HYPOTHETICAL PROTEIN C.ELEGANS"/>
    <property type="match status" value="1"/>
</dbReference>
<reference evidence="2 3" key="1">
    <citation type="submission" date="2019-12" db="EMBL/GenBank/DDBJ databases">
        <title>Chromosome-level assembly of the Caenorhabditis remanei genome.</title>
        <authorList>
            <person name="Teterina A.A."/>
            <person name="Willis J.H."/>
            <person name="Phillips P.C."/>
        </authorList>
    </citation>
    <scope>NUCLEOTIDE SEQUENCE [LARGE SCALE GENOMIC DNA]</scope>
    <source>
        <strain evidence="2 3">PX506</strain>
        <tissue evidence="2">Whole organism</tissue>
    </source>
</reference>
<dbReference type="Pfam" id="PF07735">
    <property type="entry name" value="FBA_2"/>
    <property type="match status" value="1"/>
</dbReference>